<dbReference type="Proteomes" id="UP000517916">
    <property type="component" value="Unassembled WGS sequence"/>
</dbReference>
<keyword evidence="2" id="KW-0479">Metal-binding</keyword>
<evidence type="ECO:0000259" key="4">
    <source>
        <dbReference type="Pfam" id="PF03328"/>
    </source>
</evidence>
<dbReference type="RefSeq" id="WP_182836167.1">
    <property type="nucleotide sequence ID" value="NZ_BAAABQ010000063.1"/>
</dbReference>
<name>A0ABR6B929_9PSEU</name>
<keyword evidence="3" id="KW-0460">Magnesium</keyword>
<proteinExistence type="predicted"/>
<dbReference type="GO" id="GO:0008816">
    <property type="term" value="F:citryl-CoA lyase activity"/>
    <property type="evidence" value="ECO:0007669"/>
    <property type="project" value="UniProtKB-EC"/>
</dbReference>
<dbReference type="Pfam" id="PF03328">
    <property type="entry name" value="HpcH_HpaI"/>
    <property type="match status" value="1"/>
</dbReference>
<evidence type="ECO:0000313" key="6">
    <source>
        <dbReference type="Proteomes" id="UP000517916"/>
    </source>
</evidence>
<evidence type="ECO:0000256" key="1">
    <source>
        <dbReference type="ARBA" id="ARBA00001946"/>
    </source>
</evidence>
<dbReference type="InterPro" id="IPR040442">
    <property type="entry name" value="Pyrv_kinase-like_dom_sf"/>
</dbReference>
<keyword evidence="6" id="KW-1185">Reference proteome</keyword>
<dbReference type="SUPFAM" id="SSF51621">
    <property type="entry name" value="Phosphoenolpyruvate/pyruvate domain"/>
    <property type="match status" value="1"/>
</dbReference>
<dbReference type="PIRSF" id="PIRSF015582">
    <property type="entry name" value="Cit_lyase_B"/>
    <property type="match status" value="1"/>
</dbReference>
<dbReference type="InterPro" id="IPR011206">
    <property type="entry name" value="Citrate_lyase_beta/mcl1/mcl2"/>
</dbReference>
<comment type="cofactor">
    <cofactor evidence="1">
        <name>Mg(2+)</name>
        <dbReference type="ChEBI" id="CHEBI:18420"/>
    </cofactor>
</comment>
<evidence type="ECO:0000256" key="2">
    <source>
        <dbReference type="ARBA" id="ARBA00022723"/>
    </source>
</evidence>
<protein>
    <submittedName>
        <fullName evidence="5">Citrate lyase subunit beta/citryl-CoA lyase</fullName>
        <ecNumber evidence="5">4.1.3.34</ecNumber>
    </submittedName>
</protein>
<evidence type="ECO:0000313" key="5">
    <source>
        <dbReference type="EMBL" id="MBA8923367.1"/>
    </source>
</evidence>
<gene>
    <name evidence="5" type="ORF">BC739_000564</name>
</gene>
<accession>A0ABR6B929</accession>
<dbReference type="PANTHER" id="PTHR32308">
    <property type="entry name" value="LYASE BETA SUBUNIT, PUTATIVE (AFU_ORTHOLOGUE AFUA_4G13030)-RELATED"/>
    <property type="match status" value="1"/>
</dbReference>
<keyword evidence="5" id="KW-0456">Lyase</keyword>
<sequence>MVTYVDLLVSARSFLFVPGDRPDRFDSARESSADVVVLDLEDAVAETAKDAARAHVSAWLRGGNRAVVRVNGVGTPWFEDDLLAMAGLAPALMLPKAQTAADITQLPTGIPVLPLVETAAGILGAAEICRAPGVVRPAFGSVDLATELGIEHTARGALRHARSMLVLACAAANLPGPIDGVTTALDDRTALLDDLAEARALGFTGKLCIHPRQVPVVHGSLAPSESEARWARTVVDAAADGAARAIAGQMIDRPLLLRAQALLDRATPASATLHLAADDTAYRPPPTTTDLAVEHVGKRTSRTAGS</sequence>
<dbReference type="EC" id="4.1.3.34" evidence="5"/>
<comment type="caution">
    <text evidence="5">The sequence shown here is derived from an EMBL/GenBank/DDBJ whole genome shotgun (WGS) entry which is preliminary data.</text>
</comment>
<reference evidence="5 6" key="1">
    <citation type="submission" date="2020-08" db="EMBL/GenBank/DDBJ databases">
        <title>Genomic Encyclopedia of Archaeal and Bacterial Type Strains, Phase II (KMG-II): from individual species to whole genera.</title>
        <authorList>
            <person name="Goeker M."/>
        </authorList>
    </citation>
    <scope>NUCLEOTIDE SEQUENCE [LARGE SCALE GENOMIC DNA]</scope>
    <source>
        <strain evidence="5 6">DSM 43850</strain>
    </source>
</reference>
<feature type="domain" description="HpcH/HpaI aldolase/citrate lyase" evidence="4">
    <location>
        <begin position="12"/>
        <end position="211"/>
    </location>
</feature>
<organism evidence="5 6">
    <name type="scientific">Kutzneria viridogrisea</name>
    <dbReference type="NCBI Taxonomy" id="47990"/>
    <lineage>
        <taxon>Bacteria</taxon>
        <taxon>Bacillati</taxon>
        <taxon>Actinomycetota</taxon>
        <taxon>Actinomycetes</taxon>
        <taxon>Pseudonocardiales</taxon>
        <taxon>Pseudonocardiaceae</taxon>
        <taxon>Kutzneria</taxon>
    </lineage>
</organism>
<dbReference type="InterPro" id="IPR015813">
    <property type="entry name" value="Pyrv/PenolPyrv_kinase-like_dom"/>
</dbReference>
<dbReference type="Gene3D" id="3.20.20.60">
    <property type="entry name" value="Phosphoenolpyruvate-binding domains"/>
    <property type="match status" value="1"/>
</dbReference>
<dbReference type="InterPro" id="IPR005000">
    <property type="entry name" value="Aldolase/citrate-lyase_domain"/>
</dbReference>
<evidence type="ECO:0000256" key="3">
    <source>
        <dbReference type="ARBA" id="ARBA00022842"/>
    </source>
</evidence>
<dbReference type="EMBL" id="JACJID010000001">
    <property type="protein sequence ID" value="MBA8923367.1"/>
    <property type="molecule type" value="Genomic_DNA"/>
</dbReference>
<dbReference type="PANTHER" id="PTHR32308:SF10">
    <property type="entry name" value="CITRATE LYASE SUBUNIT BETA"/>
    <property type="match status" value="1"/>
</dbReference>